<reference evidence="9" key="1">
    <citation type="submission" date="2016-10" db="EMBL/GenBank/DDBJ databases">
        <authorList>
            <person name="Varghese N."/>
        </authorList>
    </citation>
    <scope>NUCLEOTIDE SEQUENCE [LARGE SCALE GENOMIC DNA]</scope>
    <source>
        <strain evidence="9">DSM 17980</strain>
    </source>
</reference>
<dbReference type="EMBL" id="FPBV01000012">
    <property type="protein sequence ID" value="SFU89430.1"/>
    <property type="molecule type" value="Genomic_DNA"/>
</dbReference>
<name>A0A1I7JW64_9BACL</name>
<dbReference type="Gene3D" id="2.40.10.340">
    <property type="entry name" value="Rod shape-determining protein MreC, domain 1"/>
    <property type="match status" value="1"/>
</dbReference>
<accession>A0A1I7JW64</accession>
<evidence type="ECO:0000256" key="6">
    <source>
        <dbReference type="SAM" id="Coils"/>
    </source>
</evidence>
<dbReference type="eggNOG" id="COG1792">
    <property type="taxonomic scope" value="Bacteria"/>
</dbReference>
<dbReference type="GO" id="GO:0008360">
    <property type="term" value="P:regulation of cell shape"/>
    <property type="evidence" value="ECO:0007669"/>
    <property type="project" value="UniProtKB-KW"/>
</dbReference>
<evidence type="ECO:0000256" key="3">
    <source>
        <dbReference type="ARBA" id="ARBA00022960"/>
    </source>
</evidence>
<dbReference type="PANTHER" id="PTHR34138">
    <property type="entry name" value="CELL SHAPE-DETERMINING PROTEIN MREC"/>
    <property type="match status" value="1"/>
</dbReference>
<dbReference type="PIRSF" id="PIRSF038471">
    <property type="entry name" value="MreC"/>
    <property type="match status" value="1"/>
</dbReference>
<keyword evidence="3 5" id="KW-0133">Cell shape</keyword>
<evidence type="ECO:0000259" key="7">
    <source>
        <dbReference type="Pfam" id="PF04085"/>
    </source>
</evidence>
<proteinExistence type="inferred from homology"/>
<dbReference type="Proteomes" id="UP000183508">
    <property type="component" value="Unassembled WGS sequence"/>
</dbReference>
<gene>
    <name evidence="8" type="ORF">SAMN05421543_11252</name>
</gene>
<protein>
    <recommendedName>
        <fullName evidence="2 5">Cell shape-determining protein MreC</fullName>
    </recommendedName>
    <alternativeName>
        <fullName evidence="4 5">Cell shape protein MreC</fullName>
    </alternativeName>
</protein>
<keyword evidence="9" id="KW-1185">Reference proteome</keyword>
<dbReference type="InterPro" id="IPR055342">
    <property type="entry name" value="MreC_beta-barrel_core"/>
</dbReference>
<comment type="similarity">
    <text evidence="1 5">Belongs to the MreC family.</text>
</comment>
<evidence type="ECO:0000313" key="8">
    <source>
        <dbReference type="EMBL" id="SFU89430.1"/>
    </source>
</evidence>
<evidence type="ECO:0000256" key="4">
    <source>
        <dbReference type="ARBA" id="ARBA00032089"/>
    </source>
</evidence>
<evidence type="ECO:0000256" key="2">
    <source>
        <dbReference type="ARBA" id="ARBA00013855"/>
    </source>
</evidence>
<dbReference type="PANTHER" id="PTHR34138:SF1">
    <property type="entry name" value="CELL SHAPE-DETERMINING PROTEIN MREC"/>
    <property type="match status" value="1"/>
</dbReference>
<organism evidence="8 9">
    <name type="scientific">Alicyclobacillus macrosporangiidus</name>
    <dbReference type="NCBI Taxonomy" id="392015"/>
    <lineage>
        <taxon>Bacteria</taxon>
        <taxon>Bacillati</taxon>
        <taxon>Bacillota</taxon>
        <taxon>Bacilli</taxon>
        <taxon>Bacillales</taxon>
        <taxon>Alicyclobacillaceae</taxon>
        <taxon>Alicyclobacillus</taxon>
    </lineage>
</organism>
<feature type="coiled-coil region" evidence="6">
    <location>
        <begin position="70"/>
        <end position="107"/>
    </location>
</feature>
<dbReference type="Gene3D" id="2.40.10.350">
    <property type="entry name" value="Rod shape-determining protein MreC, domain 2"/>
    <property type="match status" value="1"/>
</dbReference>
<comment type="function">
    <text evidence="5">Involved in formation and maintenance of cell shape.</text>
</comment>
<dbReference type="Pfam" id="PF04085">
    <property type="entry name" value="MreC"/>
    <property type="match status" value="1"/>
</dbReference>
<feature type="domain" description="Rod shape-determining protein MreC beta-barrel core" evidence="7">
    <location>
        <begin position="125"/>
        <end position="278"/>
    </location>
</feature>
<keyword evidence="6" id="KW-0175">Coiled coil</keyword>
<dbReference type="STRING" id="392015.SAMN05421543_11252"/>
<sequence>MRVSRLLTNRRLFILLAALILVTVFAGLTLRGRVATWPERALMDVENAIAGVIYRPAAKLTAFLQGIHDLRDMYAENAALKAQLQNYSALSAKLNDLEAENARLKQMLGYKQGAGARFRLIPAEVIGRDPGQWNSGLTINVGRSAGVTSDMAVVSADGSLVGRVAQVADNSAKVVLITDTRVGDGVSARVQSQGSEQPFGIVVGSASGTGRLDMTFLSPVAKVRQGDTVVTSGLSDIFPAGIVIGTVEQIHTGVQGLTQSALVKPAADLDYLQEVFVIARTGGKS</sequence>
<dbReference type="NCBIfam" id="TIGR00219">
    <property type="entry name" value="mreC"/>
    <property type="match status" value="1"/>
</dbReference>
<dbReference type="InterPro" id="IPR042175">
    <property type="entry name" value="Cell/Rod_MreC_2"/>
</dbReference>
<evidence type="ECO:0000313" key="9">
    <source>
        <dbReference type="Proteomes" id="UP000183508"/>
    </source>
</evidence>
<dbReference type="GO" id="GO:0005886">
    <property type="term" value="C:plasma membrane"/>
    <property type="evidence" value="ECO:0007669"/>
    <property type="project" value="TreeGrafter"/>
</dbReference>
<evidence type="ECO:0000256" key="1">
    <source>
        <dbReference type="ARBA" id="ARBA00009369"/>
    </source>
</evidence>
<dbReference type="InterPro" id="IPR007221">
    <property type="entry name" value="MreC"/>
</dbReference>
<dbReference type="InterPro" id="IPR042177">
    <property type="entry name" value="Cell/Rod_1"/>
</dbReference>
<dbReference type="AlphaFoldDB" id="A0A1I7JW64"/>
<evidence type="ECO:0000256" key="5">
    <source>
        <dbReference type="PIRNR" id="PIRNR038471"/>
    </source>
</evidence>